<dbReference type="Pfam" id="PF01458">
    <property type="entry name" value="SUFBD_core"/>
    <property type="match status" value="1"/>
</dbReference>
<evidence type="ECO:0000313" key="4">
    <source>
        <dbReference type="EMBL" id="KAJ4976702.1"/>
    </source>
</evidence>
<dbReference type="EMBL" id="JAMYWD010000003">
    <property type="protein sequence ID" value="KAJ4976702.1"/>
    <property type="molecule type" value="Genomic_DNA"/>
</dbReference>
<dbReference type="GO" id="GO:0016226">
    <property type="term" value="P:iron-sulfur cluster assembly"/>
    <property type="evidence" value="ECO:0007669"/>
    <property type="project" value="InterPro"/>
</dbReference>
<dbReference type="InterPro" id="IPR045595">
    <property type="entry name" value="SufBD_N"/>
</dbReference>
<dbReference type="SUPFAM" id="SSF101960">
    <property type="entry name" value="Stabilizer of iron transporter SufD"/>
    <property type="match status" value="1"/>
</dbReference>
<reference evidence="4" key="1">
    <citation type="journal article" date="2023" name="Plant J.">
        <title>The genome of the king protea, Protea cynaroides.</title>
        <authorList>
            <person name="Chang J."/>
            <person name="Duong T.A."/>
            <person name="Schoeman C."/>
            <person name="Ma X."/>
            <person name="Roodt D."/>
            <person name="Barker N."/>
            <person name="Li Z."/>
            <person name="Van de Peer Y."/>
            <person name="Mizrachi E."/>
        </authorList>
    </citation>
    <scope>NUCLEOTIDE SEQUENCE</scope>
    <source>
        <tissue evidence="4">Young leaves</tissue>
    </source>
</reference>
<dbReference type="OrthoDB" id="446132at2759"/>
<organism evidence="4 5">
    <name type="scientific">Protea cynaroides</name>
    <dbReference type="NCBI Taxonomy" id="273540"/>
    <lineage>
        <taxon>Eukaryota</taxon>
        <taxon>Viridiplantae</taxon>
        <taxon>Streptophyta</taxon>
        <taxon>Embryophyta</taxon>
        <taxon>Tracheophyta</taxon>
        <taxon>Spermatophyta</taxon>
        <taxon>Magnoliopsida</taxon>
        <taxon>Proteales</taxon>
        <taxon>Proteaceae</taxon>
        <taxon>Protea</taxon>
    </lineage>
</organism>
<dbReference type="PANTHER" id="PTHR30508:SF1">
    <property type="entry name" value="UPF0051 PROTEIN ABCI8, CHLOROPLASTIC-RELATED"/>
    <property type="match status" value="1"/>
</dbReference>
<dbReference type="InterPro" id="IPR000825">
    <property type="entry name" value="SUF_FeS_clus_asmbl_SufBD_core"/>
</dbReference>
<gene>
    <name evidence="4" type="ORF">NE237_001808</name>
</gene>
<dbReference type="Proteomes" id="UP001141806">
    <property type="component" value="Unassembled WGS sequence"/>
</dbReference>
<feature type="domain" description="SUF system FeS cluster assembly SufBD N-terminal" evidence="3">
    <location>
        <begin position="200"/>
        <end position="274"/>
    </location>
</feature>
<dbReference type="InterPro" id="IPR055346">
    <property type="entry name" value="Fe-S_cluster_assembly_SufBD"/>
</dbReference>
<dbReference type="Pfam" id="PF19295">
    <property type="entry name" value="SufBD_N"/>
    <property type="match status" value="1"/>
</dbReference>
<evidence type="ECO:0000313" key="5">
    <source>
        <dbReference type="Proteomes" id="UP001141806"/>
    </source>
</evidence>
<dbReference type="AlphaFoldDB" id="A0A9Q0KTT2"/>
<evidence type="ECO:0000259" key="3">
    <source>
        <dbReference type="Pfam" id="PF19295"/>
    </source>
</evidence>
<protein>
    <submittedName>
        <fullName evidence="4">Uncharacterized protein</fullName>
    </submittedName>
</protein>
<dbReference type="InterPro" id="IPR010231">
    <property type="entry name" value="SUF_FeS_clus_asmbl_SufB"/>
</dbReference>
<evidence type="ECO:0000259" key="2">
    <source>
        <dbReference type="Pfam" id="PF01458"/>
    </source>
</evidence>
<comment type="similarity">
    <text evidence="1">Belongs to the iron-sulfur cluster assembly SufBD family.</text>
</comment>
<comment type="caution">
    <text evidence="4">The sequence shown here is derived from an EMBL/GenBank/DDBJ whole genome shotgun (WGS) entry which is preliminary data.</text>
</comment>
<dbReference type="NCBIfam" id="NF008773">
    <property type="entry name" value="PRK11814.1"/>
    <property type="match status" value="1"/>
</dbReference>
<proteinExistence type="inferred from homology"/>
<name>A0A9Q0KTT2_9MAGN</name>
<accession>A0A9Q0KTT2</accession>
<evidence type="ECO:0000256" key="1">
    <source>
        <dbReference type="ARBA" id="ARBA00043967"/>
    </source>
</evidence>
<dbReference type="PANTHER" id="PTHR30508">
    <property type="entry name" value="FES CLUSTER ASSEMBLY PROTEIN SUF"/>
    <property type="match status" value="1"/>
</dbReference>
<feature type="domain" description="SUF system FeS cluster assembly SufBD core" evidence="2">
    <location>
        <begin position="278"/>
        <end position="520"/>
    </location>
</feature>
<dbReference type="InterPro" id="IPR037284">
    <property type="entry name" value="SUF_FeS_clus_asmbl_SufBD_sf"/>
</dbReference>
<keyword evidence="5" id="KW-1185">Reference proteome</keyword>
<dbReference type="NCBIfam" id="TIGR01980">
    <property type="entry name" value="sufB"/>
    <property type="match status" value="1"/>
</dbReference>
<sequence>MASVMANGTSRFSPHSHSEATIPLKASSRKLQTLITVNKKFSSSSRRWKVRADLESETVLSDRDSSTGKTLNDDPIQKFLKRDYKWGFVSDFESFSIPKGLSEGTIRLISSRKGEPDWMLQYRLDAFQKFLKMREPKWSDNRYPPIDFQDLCYYSEPKKKPTLNSLEEADPELLRYFDKLGIPLNEKNRLANVAVDAVLDSVSIATTHREKLSEAGVIFCSISEAIREHPDLVRKYLSKVVPPEDNYFAALNSAVFSDGSFCYIPKNTKCPMPVSTYFRINALETGQFERTLIVADEGSFVEYLEGCTAPSYDRNQLHAAVVELYCMEGAEIKYSTVQNWYAGDEQGRGGIYNFVTKRGTCAGARSKISWTQVETGSAITWKYPSVVLEGDDTVGEFYSVALTNNYQQADTGTKMIHKGKNTRSRIVSKGISAGHSRNCYRGLVQVQSKADNARNSSQCDSMLMGDNAAANTYPYIQVKNPTARVEHEASTSKIGEDQLFYFQQRGIDHERAMRAMISGFCRDVFDMLPDEFGAEVNQLMSLKLEGSVG</sequence>